<comment type="caution">
    <text evidence="1">The sequence shown here is derived from an EMBL/GenBank/DDBJ whole genome shotgun (WGS) entry which is preliminary data.</text>
</comment>
<reference evidence="1" key="1">
    <citation type="journal article" date="2022" name="bioRxiv">
        <title>Sequencing and chromosome-scale assembly of the giantPleurodeles waltlgenome.</title>
        <authorList>
            <person name="Brown T."/>
            <person name="Elewa A."/>
            <person name="Iarovenko S."/>
            <person name="Subramanian E."/>
            <person name="Araus A.J."/>
            <person name="Petzold A."/>
            <person name="Susuki M."/>
            <person name="Suzuki K.-i.T."/>
            <person name="Hayashi T."/>
            <person name="Toyoda A."/>
            <person name="Oliveira C."/>
            <person name="Osipova E."/>
            <person name="Leigh N.D."/>
            <person name="Simon A."/>
            <person name="Yun M.H."/>
        </authorList>
    </citation>
    <scope>NUCLEOTIDE SEQUENCE</scope>
    <source>
        <strain evidence="1">20211129_DDA</strain>
        <tissue evidence="1">Liver</tissue>
    </source>
</reference>
<dbReference type="EMBL" id="JANPWB010000008">
    <property type="protein sequence ID" value="KAJ1167524.1"/>
    <property type="molecule type" value="Genomic_DNA"/>
</dbReference>
<evidence type="ECO:0000313" key="2">
    <source>
        <dbReference type="Proteomes" id="UP001066276"/>
    </source>
</evidence>
<protein>
    <submittedName>
        <fullName evidence="1">Uncharacterized protein</fullName>
    </submittedName>
</protein>
<feature type="non-terminal residue" evidence="1">
    <location>
        <position position="1"/>
    </location>
</feature>
<proteinExistence type="predicted"/>
<dbReference type="AlphaFoldDB" id="A0AAV7STR6"/>
<accession>A0AAV7STR6</accession>
<keyword evidence="2" id="KW-1185">Reference proteome</keyword>
<name>A0AAV7STR6_PLEWA</name>
<feature type="non-terminal residue" evidence="1">
    <location>
        <position position="58"/>
    </location>
</feature>
<gene>
    <name evidence="1" type="ORF">NDU88_007915</name>
</gene>
<evidence type="ECO:0000313" key="1">
    <source>
        <dbReference type="EMBL" id="KAJ1167524.1"/>
    </source>
</evidence>
<sequence>QQSQTESMDDKDKHKASRGVKYFAHKMNERKHQTPHWTERFNNETLLLKQKRIHTGLK</sequence>
<dbReference type="Proteomes" id="UP001066276">
    <property type="component" value="Chromosome 4_2"/>
</dbReference>
<organism evidence="1 2">
    <name type="scientific">Pleurodeles waltl</name>
    <name type="common">Iberian ribbed newt</name>
    <dbReference type="NCBI Taxonomy" id="8319"/>
    <lineage>
        <taxon>Eukaryota</taxon>
        <taxon>Metazoa</taxon>
        <taxon>Chordata</taxon>
        <taxon>Craniata</taxon>
        <taxon>Vertebrata</taxon>
        <taxon>Euteleostomi</taxon>
        <taxon>Amphibia</taxon>
        <taxon>Batrachia</taxon>
        <taxon>Caudata</taxon>
        <taxon>Salamandroidea</taxon>
        <taxon>Salamandridae</taxon>
        <taxon>Pleurodelinae</taxon>
        <taxon>Pleurodeles</taxon>
    </lineage>
</organism>